<organism evidence="2 3">
    <name type="scientific">Primorskyibacter sedentarius</name>
    <dbReference type="NCBI Taxonomy" id="745311"/>
    <lineage>
        <taxon>Bacteria</taxon>
        <taxon>Pseudomonadati</taxon>
        <taxon>Pseudomonadota</taxon>
        <taxon>Alphaproteobacteria</taxon>
        <taxon>Rhodobacterales</taxon>
        <taxon>Roseobacteraceae</taxon>
        <taxon>Primorskyibacter</taxon>
    </lineage>
</organism>
<feature type="region of interest" description="Disordered" evidence="1">
    <location>
        <begin position="1"/>
        <end position="34"/>
    </location>
</feature>
<protein>
    <submittedName>
        <fullName evidence="2">Uncharacterized protein</fullName>
    </submittedName>
</protein>
<dbReference type="Proteomes" id="UP000295696">
    <property type="component" value="Unassembled WGS sequence"/>
</dbReference>
<evidence type="ECO:0000313" key="2">
    <source>
        <dbReference type="EMBL" id="TCS50362.1"/>
    </source>
</evidence>
<sequence>MPPDDGSGVKALAQPHPSRRGTSHAAPVSSLSPGGGLERWAAWATAGFPLRSQQSTPSRSKHEVFQSFHDLFRPSRLCNDLASGRGCRQWKSVHPHHRSHTSPAFTTGFRKRATTVESRGKRLCNFVQTHEDQTKGLVKPARKPRNGVRSWREMHEPPLKGLQKIDRYAKRHHHCKNCAPLAECRFIEQTLCTRCFQRVGLSIKILVCG</sequence>
<dbReference type="EMBL" id="SLZU01000046">
    <property type="protein sequence ID" value="TCS50362.1"/>
    <property type="molecule type" value="Genomic_DNA"/>
</dbReference>
<evidence type="ECO:0000313" key="3">
    <source>
        <dbReference type="Proteomes" id="UP000295696"/>
    </source>
</evidence>
<keyword evidence="3" id="KW-1185">Reference proteome</keyword>
<name>A0A4R3IN82_9RHOB</name>
<dbReference type="AlphaFoldDB" id="A0A4R3IN82"/>
<accession>A0A4R3IN82</accession>
<reference evidence="2 3" key="1">
    <citation type="submission" date="2019-03" db="EMBL/GenBank/DDBJ databases">
        <title>Genomic Encyclopedia of Type Strains, Phase IV (KMG-IV): sequencing the most valuable type-strain genomes for metagenomic binning, comparative biology and taxonomic classification.</title>
        <authorList>
            <person name="Goeker M."/>
        </authorList>
    </citation>
    <scope>NUCLEOTIDE SEQUENCE [LARGE SCALE GENOMIC DNA]</scope>
    <source>
        <strain evidence="2 3">DSM 104836</strain>
    </source>
</reference>
<comment type="caution">
    <text evidence="2">The sequence shown here is derived from an EMBL/GenBank/DDBJ whole genome shotgun (WGS) entry which is preliminary data.</text>
</comment>
<evidence type="ECO:0000256" key="1">
    <source>
        <dbReference type="SAM" id="MobiDB-lite"/>
    </source>
</evidence>
<proteinExistence type="predicted"/>
<gene>
    <name evidence="2" type="ORF">EDD52_1469</name>
</gene>